<evidence type="ECO:0000313" key="6">
    <source>
        <dbReference type="Proteomes" id="UP000736787"/>
    </source>
</evidence>
<comment type="caution">
    <text evidence="3">The sequence shown here is derived from an EMBL/GenBank/DDBJ whole genome shotgun (WGS) entry which is preliminary data.</text>
</comment>
<dbReference type="EMBL" id="RCML01004037">
    <property type="protein sequence ID" value="KAG2950726.1"/>
    <property type="molecule type" value="Genomic_DNA"/>
</dbReference>
<dbReference type="AlphaFoldDB" id="A0A8T1AKY3"/>
<evidence type="ECO:0000313" key="3">
    <source>
        <dbReference type="EMBL" id="KAG2882078.1"/>
    </source>
</evidence>
<evidence type="ECO:0000313" key="4">
    <source>
        <dbReference type="EMBL" id="KAG2950726.1"/>
    </source>
</evidence>
<evidence type="ECO:0000313" key="1">
    <source>
        <dbReference type="EMBL" id="KAG2823245.1"/>
    </source>
</evidence>
<dbReference type="Proteomes" id="UP000774804">
    <property type="component" value="Unassembled WGS sequence"/>
</dbReference>
<organism evidence="3 6">
    <name type="scientific">Phytophthora cactorum</name>
    <dbReference type="NCBI Taxonomy" id="29920"/>
    <lineage>
        <taxon>Eukaryota</taxon>
        <taxon>Sar</taxon>
        <taxon>Stramenopiles</taxon>
        <taxon>Oomycota</taxon>
        <taxon>Peronosporomycetes</taxon>
        <taxon>Peronosporales</taxon>
        <taxon>Peronosporaceae</taxon>
        <taxon>Phytophthora</taxon>
    </lineage>
</organism>
<sequence length="46" mass="5685">MTSRYKPELVKFMSYKDDIVYDKDRVFTTEELLQITPDYLCRWMSQ</sequence>
<reference evidence="3" key="1">
    <citation type="submission" date="2018-10" db="EMBL/GenBank/DDBJ databases">
        <title>Effector identification in a new, highly contiguous assembly of the strawberry crown rot pathogen Phytophthora cactorum.</title>
        <authorList>
            <person name="Armitage A.D."/>
            <person name="Nellist C.F."/>
            <person name="Bates H."/>
            <person name="Vickerstaff R.J."/>
            <person name="Harrison R.J."/>
        </authorList>
    </citation>
    <scope>NUCLEOTIDE SEQUENCE</scope>
    <source>
        <strain evidence="1">15-7</strain>
        <strain evidence="2">4032</strain>
        <strain evidence="3">4040</strain>
        <strain evidence="4">P415</strain>
        <strain evidence="5">P421</strain>
    </source>
</reference>
<name>A0A8T1AKY3_9STRA</name>
<dbReference type="Proteomes" id="UP000760860">
    <property type="component" value="Unassembled WGS sequence"/>
</dbReference>
<dbReference type="EMBL" id="RCMI01002313">
    <property type="protein sequence ID" value="KAG2877348.1"/>
    <property type="molecule type" value="Genomic_DNA"/>
</dbReference>
<gene>
    <name evidence="1" type="ORF">PC113_g22214</name>
    <name evidence="2" type="ORF">PC115_g23388</name>
    <name evidence="3" type="ORF">PC117_g26292</name>
    <name evidence="4" type="ORF">PC118_g25227</name>
    <name evidence="5" type="ORF">PC129_g21650</name>
</gene>
<dbReference type="Proteomes" id="UP000697107">
    <property type="component" value="Unassembled WGS sequence"/>
</dbReference>
<evidence type="ECO:0000313" key="2">
    <source>
        <dbReference type="EMBL" id="KAG2877348.1"/>
    </source>
</evidence>
<dbReference type="Proteomes" id="UP000735874">
    <property type="component" value="Unassembled WGS sequence"/>
</dbReference>
<dbReference type="EMBL" id="RCMV01001790">
    <property type="protein sequence ID" value="KAG3206865.1"/>
    <property type="molecule type" value="Genomic_DNA"/>
</dbReference>
<evidence type="ECO:0000313" key="5">
    <source>
        <dbReference type="EMBL" id="KAG3206865.1"/>
    </source>
</evidence>
<dbReference type="EMBL" id="RCMK01002369">
    <property type="protein sequence ID" value="KAG2882078.1"/>
    <property type="molecule type" value="Genomic_DNA"/>
</dbReference>
<accession>A0A8T1AKY3</accession>
<dbReference type="EMBL" id="RCMG01001622">
    <property type="protein sequence ID" value="KAG2823245.1"/>
    <property type="molecule type" value="Genomic_DNA"/>
</dbReference>
<dbReference type="Proteomes" id="UP000736787">
    <property type="component" value="Unassembled WGS sequence"/>
</dbReference>
<proteinExistence type="predicted"/>
<protein>
    <submittedName>
        <fullName evidence="3">Uncharacterized protein</fullName>
    </submittedName>
</protein>